<dbReference type="GO" id="GO:0000184">
    <property type="term" value="P:nuclear-transcribed mRNA catabolic process, nonsense-mediated decay"/>
    <property type="evidence" value="ECO:0007669"/>
    <property type="project" value="TreeGrafter"/>
</dbReference>
<evidence type="ECO:0000256" key="6">
    <source>
        <dbReference type="ARBA" id="ARBA00023242"/>
    </source>
</evidence>
<evidence type="ECO:0000256" key="4">
    <source>
        <dbReference type="ARBA" id="ARBA00023042"/>
    </source>
</evidence>
<comment type="subcellular location">
    <subcellularLocation>
        <location evidence="1">Nucleus</location>
    </subcellularLocation>
</comment>
<dbReference type="InterPro" id="IPR015172">
    <property type="entry name" value="MIF4G-like_typ-1"/>
</dbReference>
<keyword evidence="10" id="KW-1185">Reference proteome</keyword>
<dbReference type="Gene3D" id="2.30.42.10">
    <property type="match status" value="1"/>
</dbReference>
<keyword evidence="5" id="KW-0508">mRNA splicing</keyword>
<dbReference type="SUPFAM" id="SSF48371">
    <property type="entry name" value="ARM repeat"/>
    <property type="match status" value="3"/>
</dbReference>
<dbReference type="InterPro" id="IPR015174">
    <property type="entry name" value="MIF4G-like_typ-2"/>
</dbReference>
<dbReference type="GO" id="GO:0005634">
    <property type="term" value="C:nucleus"/>
    <property type="evidence" value="ECO:0007669"/>
    <property type="project" value="UniProtKB-SubCell"/>
</dbReference>
<dbReference type="GO" id="GO:0008380">
    <property type="term" value="P:RNA splicing"/>
    <property type="evidence" value="ECO:0007669"/>
    <property type="project" value="UniProtKB-KW"/>
</dbReference>
<organism evidence="9 10">
    <name type="scientific">Oopsacas minuta</name>
    <dbReference type="NCBI Taxonomy" id="111878"/>
    <lineage>
        <taxon>Eukaryota</taxon>
        <taxon>Metazoa</taxon>
        <taxon>Porifera</taxon>
        <taxon>Hexactinellida</taxon>
        <taxon>Hexasterophora</taxon>
        <taxon>Lyssacinosida</taxon>
        <taxon>Leucopsacidae</taxon>
        <taxon>Oopsacas</taxon>
    </lineage>
</organism>
<proteinExistence type="inferred from homology"/>
<sequence>MAEYQHSHASSRPRNDRGVRRGFKRRGGSHMGGEKRSRYYERDVETEESLEAKLEELIIKFGKVQEEYNSTPESLVEKSRDLAKILNGRLVGKIQQRMHDFIKKRLIYCALILPERTASFAALIGVLNHQNYDFVEDFVHTLKEELEKSLSRCRFNTAAQIMRFLSELLNCNVLSTSSLLTIYNVFITVTYEKDIPQNRADWYIWAVLSALPWAAAQIDQDKPKGLEEILTIIESYISTKRKILFLPALQVLDRTYPTQVANDQLGQLWVQVQTMRQLGWKEHYLPKIYVGLRRVLSDAFQHKIESLDLPEHSADMHYPLPRACFHLFDSTDIFKGPHLSDPDSIERFLVEQTISGILQTYYKDRKECAVSLVGLAQRESSLAVYHLIGEILFSHMMTLPHPPYPLPFYASVMLEINSLKPGKFPAILAQASQMLFERLEMMNCICRARFLRWFVIILNNYQFQWRWEDWLPALEKEPDHPQRCFLKDVLDRSISLSYYEKIRKILPQEFNSTMPPPPSSNFVYDLLSDSDTASVNAKLIFSKIEAVNRGWKNALNKEALSEQLRNDVMAVSSDQESLARMITQCILQIGRHTLHFTRISMDRFFGIFSQLFAHEQEKVTCILAVIDFWYRVPQKLVFCVSHLLQLGIIDCNSILSWVFRPDTRSQLVSHSYIWDIINSMLCFFKRELVRLGRETQELREMKERLELVESEEGSLMGEPPTNEKIRQHCKLHQECEHALEDFFFVFFTRCISSLNEYIIKCKADKQEFKTYWFSTISQQLQFLITDNANYLKQFDERIESLLDIKDIDPTVSQIFHQALALINVIPTPGGSIIISSIKAGSISDRSGALYIGDQIISINAQNVQGLSVLDSSKLLQVQSVRVSLELLPGNNPYPRNPFFNKDYQPKMSNSDSISQLNSSTADYGFRPGALSSQSSNLYNTYII</sequence>
<dbReference type="PANTHER" id="PTHR12412">
    <property type="entry name" value="CAP BINDING PROTEIN"/>
    <property type="match status" value="1"/>
</dbReference>
<evidence type="ECO:0000256" key="3">
    <source>
        <dbReference type="ARBA" id="ARBA00022664"/>
    </source>
</evidence>
<dbReference type="InterPro" id="IPR001478">
    <property type="entry name" value="PDZ"/>
</dbReference>
<dbReference type="InterPro" id="IPR003890">
    <property type="entry name" value="MIF4G-like_typ-3"/>
</dbReference>
<dbReference type="InterPro" id="IPR027159">
    <property type="entry name" value="CBP80"/>
</dbReference>
<dbReference type="Pfam" id="PF09088">
    <property type="entry name" value="MIF4G_like"/>
    <property type="match status" value="1"/>
</dbReference>
<dbReference type="GO" id="GO:0005846">
    <property type="term" value="C:nuclear cap binding complex"/>
    <property type="evidence" value="ECO:0007669"/>
    <property type="project" value="InterPro"/>
</dbReference>
<dbReference type="SMART" id="SM00228">
    <property type="entry name" value="PDZ"/>
    <property type="match status" value="1"/>
</dbReference>
<dbReference type="Pfam" id="PF09090">
    <property type="entry name" value="MIF4G_like_2"/>
    <property type="match status" value="1"/>
</dbReference>
<name>A0AAV7KIF7_9METZ</name>
<gene>
    <name evidence="9" type="ORF">LOD99_10156</name>
</gene>
<dbReference type="AlphaFoldDB" id="A0AAV7KIF7"/>
<evidence type="ECO:0000256" key="7">
    <source>
        <dbReference type="SAM" id="MobiDB-lite"/>
    </source>
</evidence>
<evidence type="ECO:0000256" key="5">
    <source>
        <dbReference type="ARBA" id="ARBA00023187"/>
    </source>
</evidence>
<evidence type="ECO:0000256" key="1">
    <source>
        <dbReference type="ARBA" id="ARBA00004123"/>
    </source>
</evidence>
<dbReference type="GO" id="GO:0006370">
    <property type="term" value="P:7-methylguanosine mRNA capping"/>
    <property type="evidence" value="ECO:0007669"/>
    <property type="project" value="UniProtKB-KW"/>
</dbReference>
<dbReference type="Pfam" id="PF02854">
    <property type="entry name" value="MIF4G"/>
    <property type="match status" value="1"/>
</dbReference>
<keyword evidence="6" id="KW-0539">Nucleus</keyword>
<dbReference type="InterPro" id="IPR016024">
    <property type="entry name" value="ARM-type_fold"/>
</dbReference>
<dbReference type="PROSITE" id="PS50106">
    <property type="entry name" value="PDZ"/>
    <property type="match status" value="1"/>
</dbReference>
<dbReference type="GO" id="GO:0000339">
    <property type="term" value="F:RNA cap binding"/>
    <property type="evidence" value="ECO:0007669"/>
    <property type="project" value="InterPro"/>
</dbReference>
<reference evidence="9 10" key="1">
    <citation type="journal article" date="2023" name="BMC Biol.">
        <title>The compact genome of the sponge Oopsacas minuta (Hexactinellida) is lacking key metazoan core genes.</title>
        <authorList>
            <person name="Santini S."/>
            <person name="Schenkelaars Q."/>
            <person name="Jourda C."/>
            <person name="Duchesne M."/>
            <person name="Belahbib H."/>
            <person name="Rocher C."/>
            <person name="Selva M."/>
            <person name="Riesgo A."/>
            <person name="Vervoort M."/>
            <person name="Leys S.P."/>
            <person name="Kodjabachian L."/>
            <person name="Le Bivic A."/>
            <person name="Borchiellini C."/>
            <person name="Claverie J.M."/>
            <person name="Renard E."/>
        </authorList>
    </citation>
    <scope>NUCLEOTIDE SEQUENCE [LARGE SCALE GENOMIC DNA]</scope>
    <source>
        <strain evidence="9">SPO-2</strain>
    </source>
</reference>
<dbReference type="EMBL" id="JAKMXF010000020">
    <property type="protein sequence ID" value="KAI6661177.1"/>
    <property type="molecule type" value="Genomic_DNA"/>
</dbReference>
<dbReference type="PANTHER" id="PTHR12412:SF2">
    <property type="entry name" value="NUCLEAR CAP-BINDING PROTEIN SUBUNIT 1"/>
    <property type="match status" value="1"/>
</dbReference>
<comment type="caution">
    <text evidence="9">The sequence shown here is derived from an EMBL/GenBank/DDBJ whole genome shotgun (WGS) entry which is preliminary data.</text>
</comment>
<keyword evidence="3" id="KW-0507">mRNA processing</keyword>
<evidence type="ECO:0000259" key="8">
    <source>
        <dbReference type="PROSITE" id="PS50106"/>
    </source>
</evidence>
<dbReference type="SUPFAM" id="SSF50156">
    <property type="entry name" value="PDZ domain-like"/>
    <property type="match status" value="1"/>
</dbReference>
<feature type="domain" description="PDZ" evidence="8">
    <location>
        <begin position="831"/>
        <end position="890"/>
    </location>
</feature>
<evidence type="ECO:0000313" key="10">
    <source>
        <dbReference type="Proteomes" id="UP001165289"/>
    </source>
</evidence>
<dbReference type="GO" id="GO:0003729">
    <property type="term" value="F:mRNA binding"/>
    <property type="evidence" value="ECO:0007669"/>
    <property type="project" value="TreeGrafter"/>
</dbReference>
<protein>
    <submittedName>
        <fullName evidence="9">Nuclear cap-binding protein subunit 1-like</fullName>
    </submittedName>
</protein>
<dbReference type="Pfam" id="PF00595">
    <property type="entry name" value="PDZ"/>
    <property type="match status" value="1"/>
</dbReference>
<comment type="similarity">
    <text evidence="2">Belongs to the NCBP1 family.</text>
</comment>
<dbReference type="Gene3D" id="1.25.40.180">
    <property type="match status" value="3"/>
</dbReference>
<dbReference type="SMART" id="SM00543">
    <property type="entry name" value="MIF4G"/>
    <property type="match status" value="1"/>
</dbReference>
<accession>A0AAV7KIF7</accession>
<dbReference type="Proteomes" id="UP001165289">
    <property type="component" value="Unassembled WGS sequence"/>
</dbReference>
<keyword evidence="4" id="KW-0506">mRNA capping</keyword>
<dbReference type="GO" id="GO:0006406">
    <property type="term" value="P:mRNA export from nucleus"/>
    <property type="evidence" value="ECO:0007669"/>
    <property type="project" value="InterPro"/>
</dbReference>
<dbReference type="InterPro" id="IPR036034">
    <property type="entry name" value="PDZ_sf"/>
</dbReference>
<evidence type="ECO:0000256" key="2">
    <source>
        <dbReference type="ARBA" id="ARBA00007413"/>
    </source>
</evidence>
<evidence type="ECO:0000313" key="9">
    <source>
        <dbReference type="EMBL" id="KAI6661177.1"/>
    </source>
</evidence>
<feature type="region of interest" description="Disordered" evidence="7">
    <location>
        <begin position="1"/>
        <end position="40"/>
    </location>
</feature>